<dbReference type="AlphaFoldDB" id="A0A8J3JG30"/>
<gene>
    <name evidence="1" type="ORF">Cba03nite_13820</name>
</gene>
<protein>
    <submittedName>
        <fullName evidence="1">Uncharacterized protein</fullName>
    </submittedName>
</protein>
<dbReference type="EMBL" id="BONF01000008">
    <property type="protein sequence ID" value="GIF80033.1"/>
    <property type="molecule type" value="Genomic_DNA"/>
</dbReference>
<sequence length="126" mass="13247">MQNAGAAGAVCLDDRDVRVELRGDQRRLVSGGSATDDHNPAHGAILPYAASHAASDASAITLTLRADKDTEWSDTHGRILSKRSGRLSSSPCVITQRTARTWTLPACGHTVRTRPWSGPAGSKTGG</sequence>
<proteinExistence type="predicted"/>
<name>A0A8J3JG30_9ACTN</name>
<evidence type="ECO:0000313" key="1">
    <source>
        <dbReference type="EMBL" id="GIF80033.1"/>
    </source>
</evidence>
<dbReference type="Proteomes" id="UP000601223">
    <property type="component" value="Unassembled WGS sequence"/>
</dbReference>
<evidence type="ECO:0000313" key="2">
    <source>
        <dbReference type="Proteomes" id="UP000601223"/>
    </source>
</evidence>
<accession>A0A8J3JG30</accession>
<organism evidence="1 2">
    <name type="scientific">Catellatospora bangladeshensis</name>
    <dbReference type="NCBI Taxonomy" id="310355"/>
    <lineage>
        <taxon>Bacteria</taxon>
        <taxon>Bacillati</taxon>
        <taxon>Actinomycetota</taxon>
        <taxon>Actinomycetes</taxon>
        <taxon>Micromonosporales</taxon>
        <taxon>Micromonosporaceae</taxon>
        <taxon>Catellatospora</taxon>
    </lineage>
</organism>
<comment type="caution">
    <text evidence="1">The sequence shown here is derived from an EMBL/GenBank/DDBJ whole genome shotgun (WGS) entry which is preliminary data.</text>
</comment>
<keyword evidence="2" id="KW-1185">Reference proteome</keyword>
<reference evidence="1 2" key="1">
    <citation type="submission" date="2021-01" db="EMBL/GenBank/DDBJ databases">
        <title>Whole genome shotgun sequence of Catellatospora bangladeshensis NBRC 107357.</title>
        <authorList>
            <person name="Komaki H."/>
            <person name="Tamura T."/>
        </authorList>
    </citation>
    <scope>NUCLEOTIDE SEQUENCE [LARGE SCALE GENOMIC DNA]</scope>
    <source>
        <strain evidence="1 2">NBRC 107357</strain>
    </source>
</reference>